<keyword evidence="1" id="KW-0732">Signal</keyword>
<proteinExistence type="predicted"/>
<evidence type="ECO:0000313" key="2">
    <source>
        <dbReference type="EMBL" id="TMW68815.1"/>
    </source>
</evidence>
<gene>
    <name evidence="2" type="ORF">Poli38472_006283</name>
</gene>
<evidence type="ECO:0000313" key="3">
    <source>
        <dbReference type="Proteomes" id="UP000794436"/>
    </source>
</evidence>
<sequence length="74" mass="8126">MLKQLFFLFALAVGLAVQAAEYAGPLGSNPDPHVTYYGGYYYYTGTARPEEGNVVVLHRAKTLQEVKFSPSQIA</sequence>
<dbReference type="EMBL" id="SPLM01000002">
    <property type="protein sequence ID" value="TMW68815.1"/>
    <property type="molecule type" value="Genomic_DNA"/>
</dbReference>
<reference evidence="2" key="1">
    <citation type="submission" date="2019-03" db="EMBL/GenBank/DDBJ databases">
        <title>Long read genome sequence of the mycoparasitic Pythium oligandrum ATCC 38472 isolated from sugarbeet rhizosphere.</title>
        <authorList>
            <person name="Gaulin E."/>
        </authorList>
    </citation>
    <scope>NUCLEOTIDE SEQUENCE</scope>
    <source>
        <strain evidence="2">ATCC 38472_TT</strain>
    </source>
</reference>
<dbReference type="AlphaFoldDB" id="A0A8K1CSL6"/>
<feature type="signal peptide" evidence="1">
    <location>
        <begin position="1"/>
        <end position="19"/>
    </location>
</feature>
<evidence type="ECO:0000256" key="1">
    <source>
        <dbReference type="SAM" id="SignalP"/>
    </source>
</evidence>
<dbReference type="Proteomes" id="UP000794436">
    <property type="component" value="Unassembled WGS sequence"/>
</dbReference>
<accession>A0A8K1CSL6</accession>
<feature type="chain" id="PRO_5035445980" evidence="1">
    <location>
        <begin position="20"/>
        <end position="74"/>
    </location>
</feature>
<keyword evidence="3" id="KW-1185">Reference proteome</keyword>
<name>A0A8K1CSL6_PYTOL</name>
<dbReference type="SUPFAM" id="SSF75005">
    <property type="entry name" value="Arabinanase/levansucrase/invertase"/>
    <property type="match status" value="1"/>
</dbReference>
<comment type="caution">
    <text evidence="2">The sequence shown here is derived from an EMBL/GenBank/DDBJ whole genome shotgun (WGS) entry which is preliminary data.</text>
</comment>
<organism evidence="2 3">
    <name type="scientific">Pythium oligandrum</name>
    <name type="common">Mycoparasitic fungus</name>
    <dbReference type="NCBI Taxonomy" id="41045"/>
    <lineage>
        <taxon>Eukaryota</taxon>
        <taxon>Sar</taxon>
        <taxon>Stramenopiles</taxon>
        <taxon>Oomycota</taxon>
        <taxon>Peronosporomycetes</taxon>
        <taxon>Pythiales</taxon>
        <taxon>Pythiaceae</taxon>
        <taxon>Pythium</taxon>
    </lineage>
</organism>
<dbReference type="InterPro" id="IPR023296">
    <property type="entry name" value="Glyco_hydro_beta-prop_sf"/>
</dbReference>
<protein>
    <submittedName>
        <fullName evidence="2">Uncharacterized protein</fullName>
    </submittedName>
</protein>